<organism evidence="2 3">
    <name type="scientific">Prorocentrum cordatum</name>
    <dbReference type="NCBI Taxonomy" id="2364126"/>
    <lineage>
        <taxon>Eukaryota</taxon>
        <taxon>Sar</taxon>
        <taxon>Alveolata</taxon>
        <taxon>Dinophyceae</taxon>
        <taxon>Prorocentrales</taxon>
        <taxon>Prorocentraceae</taxon>
        <taxon>Prorocentrum</taxon>
    </lineage>
</organism>
<feature type="compositionally biased region" description="Polar residues" evidence="1">
    <location>
        <begin position="859"/>
        <end position="868"/>
    </location>
</feature>
<feature type="region of interest" description="Disordered" evidence="1">
    <location>
        <begin position="856"/>
        <end position="894"/>
    </location>
</feature>
<dbReference type="EMBL" id="CAUYUJ010014244">
    <property type="protein sequence ID" value="CAK0838700.1"/>
    <property type="molecule type" value="Genomic_DNA"/>
</dbReference>
<feature type="compositionally biased region" description="Low complexity" evidence="1">
    <location>
        <begin position="1320"/>
        <end position="1333"/>
    </location>
</feature>
<feature type="region of interest" description="Disordered" evidence="1">
    <location>
        <begin position="1273"/>
        <end position="1437"/>
    </location>
</feature>
<proteinExistence type="predicted"/>
<evidence type="ECO:0000256" key="1">
    <source>
        <dbReference type="SAM" id="MobiDB-lite"/>
    </source>
</evidence>
<feature type="compositionally biased region" description="Low complexity" evidence="1">
    <location>
        <begin position="1277"/>
        <end position="1295"/>
    </location>
</feature>
<name>A0ABN9T192_9DINO</name>
<evidence type="ECO:0000313" key="3">
    <source>
        <dbReference type="Proteomes" id="UP001189429"/>
    </source>
</evidence>
<feature type="compositionally biased region" description="Polar residues" evidence="1">
    <location>
        <begin position="1201"/>
        <end position="1219"/>
    </location>
</feature>
<feature type="compositionally biased region" description="Low complexity" evidence="1">
    <location>
        <begin position="1066"/>
        <end position="1085"/>
    </location>
</feature>
<dbReference type="Proteomes" id="UP001189429">
    <property type="component" value="Unassembled WGS sequence"/>
</dbReference>
<protein>
    <submittedName>
        <fullName evidence="2">Uncharacterized protein</fullName>
    </submittedName>
</protein>
<keyword evidence="3" id="KW-1185">Reference proteome</keyword>
<reference evidence="2" key="1">
    <citation type="submission" date="2023-10" db="EMBL/GenBank/DDBJ databases">
        <authorList>
            <person name="Chen Y."/>
            <person name="Shah S."/>
            <person name="Dougan E. K."/>
            <person name="Thang M."/>
            <person name="Chan C."/>
        </authorList>
    </citation>
    <scope>NUCLEOTIDE SEQUENCE [LARGE SCALE GENOMIC DNA]</scope>
</reference>
<feature type="compositionally biased region" description="Low complexity" evidence="1">
    <location>
        <begin position="1166"/>
        <end position="1183"/>
    </location>
</feature>
<comment type="caution">
    <text evidence="2">The sequence shown here is derived from an EMBL/GenBank/DDBJ whole genome shotgun (WGS) entry which is preliminary data.</text>
</comment>
<feature type="compositionally biased region" description="Acidic residues" evidence="1">
    <location>
        <begin position="1019"/>
        <end position="1035"/>
    </location>
</feature>
<accession>A0ABN9T192</accession>
<gene>
    <name evidence="2" type="ORF">PCOR1329_LOCUS34595</name>
</gene>
<feature type="compositionally biased region" description="Low complexity" evidence="1">
    <location>
        <begin position="999"/>
        <end position="1013"/>
    </location>
</feature>
<feature type="compositionally biased region" description="Low complexity" evidence="1">
    <location>
        <begin position="1119"/>
        <end position="1145"/>
    </location>
</feature>
<feature type="compositionally biased region" description="Acidic residues" evidence="1">
    <location>
        <begin position="977"/>
        <end position="986"/>
    </location>
</feature>
<evidence type="ECO:0000313" key="2">
    <source>
        <dbReference type="EMBL" id="CAK0838700.1"/>
    </source>
</evidence>
<feature type="compositionally biased region" description="Low complexity" evidence="1">
    <location>
        <begin position="1370"/>
        <end position="1390"/>
    </location>
</feature>
<feature type="region of interest" description="Disordered" evidence="1">
    <location>
        <begin position="977"/>
        <end position="1237"/>
    </location>
</feature>
<sequence length="1437" mass="155112">MPSPPEWWKGASEQLVKEQSEQLERILTPIKEDVKAMKGDISSLQKGQDDLTNRVEALEKGTSPRETFQPTCVDILGFCQCDVGDIEWNEQGLQVASLGDSATATATITAFRRYLSGLVLYMGGGIHIDFSVHFIHKCRDHDFEFDFSFVDIVRAETIQYYEKCASRSGSRLHVVVGMGANVTLPRNVDGVRGATLRPPLVSHAVAMQTCVLFWMQVLGVRALNAFGGDHGLDNLWTCGLKRRAADKSHIDYLAVSSGITGFGKAFIFLDILSEDALNTKMDHRPVIAHIDWDVLDCGTVGSQDRYSLDSTLRVRALPKRGFTDAQGDLYQAKFWKLPVLIAIQDVAAAFDSMPREPVLDSWLARGWDKREFNAVADHAANAALDLRRDWEWQGQGDRGRGVTVRGACRTNRESEACTDAAPGDWCHAAVVWAKTVGYKKHPEWFPGDASQYSLRDFQSLLHSLGEAQCSRPCPLDARGVGPRAVGLLELGEKSAAGLGGGSAPALSQTSAYGLSPAEFTGILEESWEPKTATSTQDADKIDEVGCQDAQRGSMCHHAMTFLRAKGIAKHPTWYPSLSGDSTMRDVQEVLHTAGKADCPKPCPDHGAEPPSQHHSNDVIEVFDGGRQVESEAYELKEAADCGDTVEGEWCYNSIMWLKNAGLAKHPDWYPRLTRESSMADFQTALHKQRKMNCPLPCQNVSNVDATVDTERSSGTDFEETSQEEVSTTIPEPIRTGAEQCEDAVEGSHCYKAISRVIDVGIWMHPDKFRGLNRHSSRDQVQKYLYQYGRDECSWPCPKKQLDKSRRVLKRVEDMTEKELGRYMSHEWDGYVDSDEYDPHEAVQPSDAEATLGAPAVRSENASAAQDQPSVAAEETGDDNATLPSTDEDLPEHVPVINPKRQTVAGLKDSCRDAQVGELCYSAVTWAQGVGLHERPQWYTGLSKTSTFREFQAFLHKSRPGICEMPCGNLREVRPFEAEAEAADTSEELLPVIDGGGQKVVPTTTTEPTPEPEVQANSTAEEEPAEWEAESNDTSEEALPAVDPDGLEVDSSPDLPEAPPRQEANLTAEEPVPQPEAAAAEATTTAGSLPAAGQDGQDNASAVEEPAQQREADAAEGATASGEEPASQPEAASAASAESAAAGTSEDLLPEVDLGGRQVENASEDVSASAQQPDQQAPGAGDAAMEAEQASALRGAGADVEANSTAEEPAQQTETATVESDTSEEPLPVVDPDGQEVDIVSEDMASIAQQRAAAKEQEDLRAMVERLKAENAALKSGAAVVQPAPEASEPPSAEPADQQAVAELEPPPQPQANATADEETAAAAPASSAAGGEAPRPESAVAKPADQQAVAELEPPPQPEANATADEEEANTTVASDAAEASDDNATSSTSEQAAFARKETTQSRPRRKAVDSDPLPYVNQEARVTSIMEERDEEEPR</sequence>